<evidence type="ECO:0000313" key="6">
    <source>
        <dbReference type="EMBL" id="KAJ3706730.1"/>
    </source>
</evidence>
<dbReference type="AlphaFoldDB" id="A0AAD5ZZ83"/>
<dbReference type="GO" id="GO:0090158">
    <property type="term" value="P:endoplasmic reticulum membrane organization"/>
    <property type="evidence" value="ECO:0007669"/>
    <property type="project" value="TreeGrafter"/>
</dbReference>
<dbReference type="PROSITE" id="PS50202">
    <property type="entry name" value="MSP"/>
    <property type="match status" value="1"/>
</dbReference>
<dbReference type="EMBL" id="JAMRDG010000001">
    <property type="protein sequence ID" value="KAJ3706730.1"/>
    <property type="molecule type" value="Genomic_DNA"/>
</dbReference>
<dbReference type="GO" id="GO:0061817">
    <property type="term" value="P:endoplasmic reticulum-plasma membrane tethering"/>
    <property type="evidence" value="ECO:0007669"/>
    <property type="project" value="TreeGrafter"/>
</dbReference>
<keyword evidence="7" id="KW-1185">Reference proteome</keyword>
<feature type="transmembrane region" description="Helical" evidence="4">
    <location>
        <begin position="184"/>
        <end position="204"/>
    </location>
</feature>
<dbReference type="GO" id="GO:0005789">
    <property type="term" value="C:endoplasmic reticulum membrane"/>
    <property type="evidence" value="ECO:0007669"/>
    <property type="project" value="InterPro"/>
</dbReference>
<sequence length="207" mass="23186">MLYELNKQNSCYMQLTNKTDKYVAFKVKTTNPKKYSVRPNTGVVQPGSTCNVTVTMLAPKEIPQDYHCKDKFLVQSVVVEEGTASKDIVSDMFNKAPERLLRKEGEEDLSPRSSIADDEAHRNSLFDVASGSKSHEETSIQEGSEVKSLISRLTEEKRHANEQNQKLKQQVDVMTKQLGKGRSGLSVTTVVIMFILAILIGYLAKRS</sequence>
<dbReference type="SUPFAM" id="SSF49354">
    <property type="entry name" value="PapD-like"/>
    <property type="match status" value="1"/>
</dbReference>
<dbReference type="Proteomes" id="UP001210211">
    <property type="component" value="Unassembled WGS sequence"/>
</dbReference>
<evidence type="ECO:0000256" key="4">
    <source>
        <dbReference type="SAM" id="Phobius"/>
    </source>
</evidence>
<dbReference type="PIRSF" id="PIRSF019693">
    <property type="entry name" value="VAMP-associated"/>
    <property type="match status" value="1"/>
</dbReference>
<reference evidence="6 7" key="1">
    <citation type="journal article" date="2022" name="Cell">
        <title>Repeat-based holocentromeres influence genome architecture and karyotype evolution.</title>
        <authorList>
            <person name="Hofstatter P.G."/>
            <person name="Thangavel G."/>
            <person name="Lux T."/>
            <person name="Neumann P."/>
            <person name="Vondrak T."/>
            <person name="Novak P."/>
            <person name="Zhang M."/>
            <person name="Costa L."/>
            <person name="Castellani M."/>
            <person name="Scott A."/>
            <person name="Toegelov H."/>
            <person name="Fuchs J."/>
            <person name="Mata-Sucre Y."/>
            <person name="Dias Y."/>
            <person name="Vanzela A.L.L."/>
            <person name="Huettel B."/>
            <person name="Almeida C.C.S."/>
            <person name="Simkova H."/>
            <person name="Souza G."/>
            <person name="Pedrosa-Harand A."/>
            <person name="Macas J."/>
            <person name="Mayer K.F.X."/>
            <person name="Houben A."/>
            <person name="Marques A."/>
        </authorList>
    </citation>
    <scope>NUCLEOTIDE SEQUENCE [LARGE SCALE GENOMIC DNA]</scope>
    <source>
        <strain evidence="6">RhyTen1mFocal</strain>
    </source>
</reference>
<feature type="domain" description="MSP" evidence="5">
    <location>
        <begin position="1"/>
        <end position="111"/>
    </location>
</feature>
<feature type="region of interest" description="Disordered" evidence="3">
    <location>
        <begin position="102"/>
        <end position="121"/>
    </location>
</feature>
<evidence type="ECO:0000256" key="2">
    <source>
        <dbReference type="SAM" id="Coils"/>
    </source>
</evidence>
<proteinExistence type="inferred from homology"/>
<evidence type="ECO:0000259" key="5">
    <source>
        <dbReference type="PROSITE" id="PS50202"/>
    </source>
</evidence>
<keyword evidence="4" id="KW-0472">Membrane</keyword>
<dbReference type="InterPro" id="IPR013783">
    <property type="entry name" value="Ig-like_fold"/>
</dbReference>
<gene>
    <name evidence="6" type="ORF">LUZ61_010435</name>
</gene>
<keyword evidence="4" id="KW-0812">Transmembrane</keyword>
<evidence type="ECO:0000256" key="3">
    <source>
        <dbReference type="SAM" id="MobiDB-lite"/>
    </source>
</evidence>
<organism evidence="6 7">
    <name type="scientific">Rhynchospora tenuis</name>
    <dbReference type="NCBI Taxonomy" id="198213"/>
    <lineage>
        <taxon>Eukaryota</taxon>
        <taxon>Viridiplantae</taxon>
        <taxon>Streptophyta</taxon>
        <taxon>Embryophyta</taxon>
        <taxon>Tracheophyta</taxon>
        <taxon>Spermatophyta</taxon>
        <taxon>Magnoliopsida</taxon>
        <taxon>Liliopsida</taxon>
        <taxon>Poales</taxon>
        <taxon>Cyperaceae</taxon>
        <taxon>Cyperoideae</taxon>
        <taxon>Rhynchosporeae</taxon>
        <taxon>Rhynchospora</taxon>
    </lineage>
</organism>
<dbReference type="Gene3D" id="2.60.40.10">
    <property type="entry name" value="Immunoglobulins"/>
    <property type="match status" value="1"/>
</dbReference>
<comment type="caution">
    <text evidence="6">The sequence shown here is derived from an EMBL/GenBank/DDBJ whole genome shotgun (WGS) entry which is preliminary data.</text>
</comment>
<keyword evidence="2" id="KW-0175">Coiled coil</keyword>
<name>A0AAD5ZZ83_9POAL</name>
<dbReference type="InterPro" id="IPR008962">
    <property type="entry name" value="PapD-like_sf"/>
</dbReference>
<dbReference type="FunFam" id="2.60.40.10:FF:000813">
    <property type="entry name" value="Vesicle-associated protein 1-1"/>
    <property type="match status" value="1"/>
</dbReference>
<dbReference type="GO" id="GO:0005886">
    <property type="term" value="C:plasma membrane"/>
    <property type="evidence" value="ECO:0007669"/>
    <property type="project" value="TreeGrafter"/>
</dbReference>
<keyword evidence="4" id="KW-1133">Transmembrane helix</keyword>
<dbReference type="InterPro" id="IPR016763">
    <property type="entry name" value="VAP"/>
</dbReference>
<dbReference type="InterPro" id="IPR000535">
    <property type="entry name" value="MSP_dom"/>
</dbReference>
<comment type="similarity">
    <text evidence="1">Belongs to the VAMP-associated protein (VAP) (TC 9.B.17) family.</text>
</comment>
<dbReference type="PANTHER" id="PTHR10809">
    <property type="entry name" value="VESICLE-ASSOCIATED MEMBRANE PROTEIN-ASSOCIATED PROTEIN"/>
    <property type="match status" value="1"/>
</dbReference>
<evidence type="ECO:0000313" key="7">
    <source>
        <dbReference type="Proteomes" id="UP001210211"/>
    </source>
</evidence>
<evidence type="ECO:0000256" key="1">
    <source>
        <dbReference type="ARBA" id="ARBA00008932"/>
    </source>
</evidence>
<dbReference type="PANTHER" id="PTHR10809:SF160">
    <property type="entry name" value="VESICLE-ASSOCIATED PROTEIN 1-3"/>
    <property type="match status" value="1"/>
</dbReference>
<dbReference type="Pfam" id="PF00635">
    <property type="entry name" value="Motile_Sperm"/>
    <property type="match status" value="1"/>
</dbReference>
<accession>A0AAD5ZZ83</accession>
<protein>
    <recommendedName>
        <fullName evidence="5">MSP domain-containing protein</fullName>
    </recommendedName>
</protein>
<feature type="coiled-coil region" evidence="2">
    <location>
        <begin position="150"/>
        <end position="177"/>
    </location>
</feature>